<proteinExistence type="predicted"/>
<name>A0A552UXN9_9FLAO</name>
<evidence type="ECO:0000313" key="3">
    <source>
        <dbReference type="Proteomes" id="UP000320643"/>
    </source>
</evidence>
<dbReference type="EMBL" id="VJVZ01000010">
    <property type="protein sequence ID" value="TRW22967.1"/>
    <property type="molecule type" value="Genomic_DNA"/>
</dbReference>
<reference evidence="2 3" key="1">
    <citation type="submission" date="2019-07" db="EMBL/GenBank/DDBJ databases">
        <title>Flavobacterium sp. nov., isolated from glacier ice.</title>
        <authorList>
            <person name="Liu Q."/>
            <person name="Xin Y.-H."/>
        </authorList>
    </citation>
    <scope>NUCLEOTIDE SEQUENCE [LARGE SCALE GENOMIC DNA]</scope>
    <source>
        <strain evidence="2 3">ZT4R6</strain>
    </source>
</reference>
<keyword evidence="1" id="KW-0732">Signal</keyword>
<feature type="signal peptide" evidence="1">
    <location>
        <begin position="1"/>
        <end position="18"/>
    </location>
</feature>
<organism evidence="2 3">
    <name type="scientific">Flavobacterium zepuense</name>
    <dbReference type="NCBI Taxonomy" id="2593302"/>
    <lineage>
        <taxon>Bacteria</taxon>
        <taxon>Pseudomonadati</taxon>
        <taxon>Bacteroidota</taxon>
        <taxon>Flavobacteriia</taxon>
        <taxon>Flavobacteriales</taxon>
        <taxon>Flavobacteriaceae</taxon>
        <taxon>Flavobacterium</taxon>
    </lineage>
</organism>
<sequence length="495" mass="57254">MKKICALLLLLIGQTALAQSGTVGHNPNGLLYTDAVLSKLKHIADSLHVQFQHMPTAVYNSVPQAYYAHHISANQKEALNIKQDIDAGLDYNQIMKKYPGLYVLDSLHAICDTYLNYEQEQELSLSIHAQGRSSNLTMRFEKEAYNRYKNVTNGWFYNYNTRENNTSESIFACYITNFLTIIPLKKEYARLVQYSELFVSDDNVFYDDAKNYDIEFPDAPGAEMTAFLDYANAKLGEPYEEKDEDYAQYYNKWCEWQSNKWVQADRLYATDWKFKKLLAEAYTNTPKGTTNTDFEDYLWRYYSEAIALDCKRSRRIVGTTRVSLLSRLHMRNIAVLAAETTQWDVFMCAHLTIVDTDFEDAATTGTGEVRRHTYIKELEKLGINIGDLLIGISLKIDNAPESHYYGDINDTGKLIYEAKDRDKIAARLLAMIQDTDLDVHNRIRMCYVYQKYNYYLKDVAKRNENKAQFNLAVSTLPEGLYEGFINKENPRYSKN</sequence>
<accession>A0A552UXN9</accession>
<dbReference type="RefSeq" id="WP_143374182.1">
    <property type="nucleotide sequence ID" value="NZ_VJVZ01000010.1"/>
</dbReference>
<evidence type="ECO:0000256" key="1">
    <source>
        <dbReference type="SAM" id="SignalP"/>
    </source>
</evidence>
<feature type="chain" id="PRO_5021998746" evidence="1">
    <location>
        <begin position="19"/>
        <end position="495"/>
    </location>
</feature>
<dbReference type="Proteomes" id="UP000320643">
    <property type="component" value="Unassembled WGS sequence"/>
</dbReference>
<protein>
    <submittedName>
        <fullName evidence="2">Uncharacterized protein</fullName>
    </submittedName>
</protein>
<dbReference type="OrthoDB" id="5512913at2"/>
<gene>
    <name evidence="2" type="ORF">FMM05_14815</name>
</gene>
<evidence type="ECO:0000313" key="2">
    <source>
        <dbReference type="EMBL" id="TRW22967.1"/>
    </source>
</evidence>
<dbReference type="AlphaFoldDB" id="A0A552UXN9"/>
<keyword evidence="3" id="KW-1185">Reference proteome</keyword>
<comment type="caution">
    <text evidence="2">The sequence shown here is derived from an EMBL/GenBank/DDBJ whole genome shotgun (WGS) entry which is preliminary data.</text>
</comment>